<dbReference type="Proteomes" id="UP001235341">
    <property type="component" value="Chromosome"/>
</dbReference>
<keyword evidence="4" id="KW-1003">Cell membrane</keyword>
<evidence type="ECO:0000313" key="15">
    <source>
        <dbReference type="Proteomes" id="UP001224622"/>
    </source>
</evidence>
<dbReference type="InterPro" id="IPR003838">
    <property type="entry name" value="ABC3_permease_C"/>
</dbReference>
<feature type="domain" description="MacB-like periplasmic core" evidence="10">
    <location>
        <begin position="28"/>
        <end position="239"/>
    </location>
</feature>
<reference evidence="12" key="2">
    <citation type="submission" date="2022-06" db="EMBL/GenBank/DDBJ databases">
        <title>Genome sequences of seven Enterobacteriaceae strains isolated from Canadian wastewater treatment facilities.</title>
        <authorList>
            <person name="Huang H."/>
            <person name="Chmara J.T."/>
            <person name="Duceppe M.-O."/>
        </authorList>
    </citation>
    <scope>NUCLEOTIDE SEQUENCE</scope>
    <source>
        <strain evidence="12">HH13</strain>
    </source>
</reference>
<reference evidence="11" key="4">
    <citation type="submission" date="2023-08" db="EMBL/GenBank/DDBJ databases">
        <title>The Comparative Genomic Analysis of Yersiniaceae from Polar Regions.</title>
        <authorList>
            <person name="Goncharov A."/>
            <person name="Aslanov B."/>
            <person name="Kolodzhieva V."/>
            <person name="Azarov D."/>
            <person name="Mochov A."/>
            <person name="Lebedeva E."/>
        </authorList>
    </citation>
    <scope>NUCLEOTIDE SEQUENCE</scope>
    <source>
        <strain evidence="11">Vf</strain>
    </source>
</reference>
<dbReference type="GO" id="GO:0044874">
    <property type="term" value="P:lipoprotein localization to outer membrane"/>
    <property type="evidence" value="ECO:0007669"/>
    <property type="project" value="InterPro"/>
</dbReference>
<dbReference type="NCBIfam" id="TIGR02212">
    <property type="entry name" value="lolCE"/>
    <property type="match status" value="1"/>
</dbReference>
<keyword evidence="7 8" id="KW-0472">Membrane</keyword>
<feature type="transmembrane region" description="Helical" evidence="8">
    <location>
        <begin position="315"/>
        <end position="344"/>
    </location>
</feature>
<reference evidence="14" key="1">
    <citation type="submission" date="2020-03" db="EMBL/GenBank/DDBJ databases">
        <title>Genome sequences of seven Enterobacteriaceae strains isolated from Canadian wastewater treatment facilities.</title>
        <authorList>
            <person name="Huang H."/>
            <person name="Chmara J.T."/>
            <person name="Duceppe M.-O."/>
        </authorList>
    </citation>
    <scope>NUCLEOTIDE SEQUENCE [LARGE SCALE GENOMIC DNA]</scope>
    <source>
        <strain evidence="14">Biosolid 3</strain>
    </source>
</reference>
<evidence type="ECO:0000256" key="6">
    <source>
        <dbReference type="ARBA" id="ARBA00022989"/>
    </source>
</evidence>
<dbReference type="RefSeq" id="WP_024531139.1">
    <property type="nucleotide sequence ID" value="NZ_CAMKUK010000004.1"/>
</dbReference>
<dbReference type="GO" id="GO:0098797">
    <property type="term" value="C:plasma membrane protein complex"/>
    <property type="evidence" value="ECO:0007669"/>
    <property type="project" value="TreeGrafter"/>
</dbReference>
<feature type="transmembrane region" description="Helical" evidence="8">
    <location>
        <begin position="378"/>
        <end position="400"/>
    </location>
</feature>
<evidence type="ECO:0000256" key="3">
    <source>
        <dbReference type="ARBA" id="ARBA00022448"/>
    </source>
</evidence>
<dbReference type="AlphaFoldDB" id="A0A1Q5VAK5"/>
<dbReference type="Pfam" id="PF02687">
    <property type="entry name" value="FtsX"/>
    <property type="match status" value="1"/>
</dbReference>
<keyword evidence="16" id="KW-1185">Reference proteome</keyword>
<keyword evidence="6 8" id="KW-1133">Transmembrane helix</keyword>
<evidence type="ECO:0000313" key="13">
    <source>
        <dbReference type="EMBL" id="WMT16882.1"/>
    </source>
</evidence>
<evidence type="ECO:0000313" key="14">
    <source>
        <dbReference type="Proteomes" id="UP000503464"/>
    </source>
</evidence>
<accession>A0A1Q5VAK5</accession>
<dbReference type="NCBIfam" id="NF008357">
    <property type="entry name" value="PRK11146.1"/>
    <property type="match status" value="1"/>
</dbReference>
<organism evidence="11 15">
    <name type="scientific">Serratia fonticola</name>
    <dbReference type="NCBI Taxonomy" id="47917"/>
    <lineage>
        <taxon>Bacteria</taxon>
        <taxon>Pseudomonadati</taxon>
        <taxon>Pseudomonadota</taxon>
        <taxon>Gammaproteobacteria</taxon>
        <taxon>Enterobacterales</taxon>
        <taxon>Yersiniaceae</taxon>
        <taxon>Serratia</taxon>
    </lineage>
</organism>
<evidence type="ECO:0000259" key="9">
    <source>
        <dbReference type="Pfam" id="PF02687"/>
    </source>
</evidence>
<protein>
    <submittedName>
        <fullName evidence="11">Lipoprotein-releasing ABC transporter permease subunit LolE</fullName>
    </submittedName>
</protein>
<keyword evidence="11" id="KW-0449">Lipoprotein</keyword>
<reference evidence="13 16" key="3">
    <citation type="submission" date="2023-08" db="EMBL/GenBank/DDBJ databases">
        <title>Complete Genome and Methylome dissection of Serratia fonticola NEB369.</title>
        <authorList>
            <person name="Fomenkov A."/>
            <person name="Roberts R.D."/>
        </authorList>
    </citation>
    <scope>NUCLEOTIDE SEQUENCE [LARGE SCALE GENOMIC DNA]</scope>
    <source>
        <strain evidence="13 16">NEB369</strain>
    </source>
</reference>
<evidence type="ECO:0000256" key="4">
    <source>
        <dbReference type="ARBA" id="ARBA00022475"/>
    </source>
</evidence>
<dbReference type="EMBL" id="JAVIGA010000012">
    <property type="protein sequence ID" value="MDQ9127299.1"/>
    <property type="molecule type" value="Genomic_DNA"/>
</dbReference>
<feature type="domain" description="ABC3 transporter permease C-terminal" evidence="9">
    <location>
        <begin position="275"/>
        <end position="408"/>
    </location>
</feature>
<dbReference type="InterPro" id="IPR011925">
    <property type="entry name" value="LolCE_TM"/>
</dbReference>
<dbReference type="Pfam" id="PF12704">
    <property type="entry name" value="MacB_PCD"/>
    <property type="match status" value="1"/>
</dbReference>
<feature type="transmembrane region" description="Helical" evidence="8">
    <location>
        <begin position="271"/>
        <end position="295"/>
    </location>
</feature>
<evidence type="ECO:0000256" key="7">
    <source>
        <dbReference type="ARBA" id="ARBA00023136"/>
    </source>
</evidence>
<sequence length="415" mass="44718">MSASPLSLLMALRFSRGRRRGGMVSLISVISTIGIALGVAVLIVGLSAMNGFERELQNRILAVVPHGEIEPVKQPFTGWPEILQRVEKVPGILAAAPYINFTGLMENGAQLRAVQVKGVDPAQEKQLSALPSYVQGDAWANFKSGEQQVILGKGVADALGVKQGSYVTVMIPNSDPEMKLLQPKRIRLHVTGILQLSGQLDHSLAMVPLADAQQYLDMGDSVTGIAIKVNDVFAANKLVRDAGEVADATVYIKSWIGTYGFMYRDIQMIRAIMYLAMVLVIGVACFNIVSTLVMAVKDKSGDIAVLRTLGAKDGFIRAIFVWYGLLAGLVGSLSGVVVGVIASLQLTNIMKGIEKLMGHSFLSGDIYFIDFLPSELHWLDVAIVLGTAIVLSLLASWYPARRASRIDPARVLSGQ</sequence>
<evidence type="ECO:0000256" key="2">
    <source>
        <dbReference type="ARBA" id="ARBA00005236"/>
    </source>
</evidence>
<comment type="subcellular location">
    <subcellularLocation>
        <location evidence="1">Cell membrane</location>
        <topology evidence="1">Multi-pass membrane protein</topology>
    </subcellularLocation>
</comment>
<evidence type="ECO:0000313" key="12">
    <source>
        <dbReference type="EMBL" id="QKJ59464.1"/>
    </source>
</evidence>
<comment type="similarity">
    <text evidence="2">Belongs to the ABC-4 integral membrane protein family. LolC/E subfamily.</text>
</comment>
<evidence type="ECO:0000256" key="1">
    <source>
        <dbReference type="ARBA" id="ARBA00004651"/>
    </source>
</evidence>
<dbReference type="NCBIfam" id="TIGR02213">
    <property type="entry name" value="lolE_release"/>
    <property type="match status" value="1"/>
</dbReference>
<dbReference type="InterPro" id="IPR051447">
    <property type="entry name" value="Lipoprotein-release_system"/>
</dbReference>
<dbReference type="PANTHER" id="PTHR30489:SF0">
    <property type="entry name" value="LIPOPROTEIN-RELEASING SYSTEM TRANSMEMBRANE PROTEIN LOLE"/>
    <property type="match status" value="1"/>
</dbReference>
<gene>
    <name evidence="11" type="primary">lolE</name>
    <name evidence="12" type="ORF">G9399_15415</name>
    <name evidence="11" type="ORF">RDT67_12740</name>
    <name evidence="13" type="ORF">RFB13_11415</name>
</gene>
<dbReference type="Proteomes" id="UP001224622">
    <property type="component" value="Unassembled WGS sequence"/>
</dbReference>
<evidence type="ECO:0000313" key="11">
    <source>
        <dbReference type="EMBL" id="MDQ9127299.1"/>
    </source>
</evidence>
<dbReference type="Proteomes" id="UP000503464">
    <property type="component" value="Chromosome"/>
</dbReference>
<keyword evidence="3" id="KW-0813">Transport</keyword>
<evidence type="ECO:0000256" key="8">
    <source>
        <dbReference type="SAM" id="Phobius"/>
    </source>
</evidence>
<evidence type="ECO:0000313" key="16">
    <source>
        <dbReference type="Proteomes" id="UP001235341"/>
    </source>
</evidence>
<dbReference type="GO" id="GO:0042953">
    <property type="term" value="P:lipoprotein transport"/>
    <property type="evidence" value="ECO:0007669"/>
    <property type="project" value="InterPro"/>
</dbReference>
<dbReference type="EMBL" id="CP133586">
    <property type="protein sequence ID" value="WMT16882.1"/>
    <property type="molecule type" value="Genomic_DNA"/>
</dbReference>
<evidence type="ECO:0000256" key="5">
    <source>
        <dbReference type="ARBA" id="ARBA00022692"/>
    </source>
</evidence>
<proteinExistence type="inferred from homology"/>
<name>A0A1Q5VAK5_SERFO</name>
<dbReference type="EMBL" id="CP054160">
    <property type="protein sequence ID" value="QKJ59464.1"/>
    <property type="molecule type" value="Genomic_DNA"/>
</dbReference>
<dbReference type="PANTHER" id="PTHR30489">
    <property type="entry name" value="LIPOPROTEIN-RELEASING SYSTEM TRANSMEMBRANE PROTEIN LOLE"/>
    <property type="match status" value="1"/>
</dbReference>
<dbReference type="InterPro" id="IPR011926">
    <property type="entry name" value="LolE_gammaproteobact"/>
</dbReference>
<dbReference type="InterPro" id="IPR025857">
    <property type="entry name" value="MacB_PCD"/>
</dbReference>
<keyword evidence="5 8" id="KW-0812">Transmembrane</keyword>
<evidence type="ECO:0000259" key="10">
    <source>
        <dbReference type="Pfam" id="PF12704"/>
    </source>
</evidence>
<feature type="transmembrane region" description="Helical" evidence="8">
    <location>
        <begin position="27"/>
        <end position="49"/>
    </location>
</feature>